<accession>A0ACB5TWN5</accession>
<proteinExistence type="predicted"/>
<evidence type="ECO:0000313" key="1">
    <source>
        <dbReference type="EMBL" id="GME96368.1"/>
    </source>
</evidence>
<organism evidence="1 2">
    <name type="scientific">Ambrosiozyma monospora</name>
    <name type="common">Yeast</name>
    <name type="synonym">Endomycopsis monosporus</name>
    <dbReference type="NCBI Taxonomy" id="43982"/>
    <lineage>
        <taxon>Eukaryota</taxon>
        <taxon>Fungi</taxon>
        <taxon>Dikarya</taxon>
        <taxon>Ascomycota</taxon>
        <taxon>Saccharomycotina</taxon>
        <taxon>Pichiomycetes</taxon>
        <taxon>Pichiales</taxon>
        <taxon>Pichiaceae</taxon>
        <taxon>Ambrosiozyma</taxon>
    </lineage>
</organism>
<comment type="caution">
    <text evidence="1">The sequence shown here is derived from an EMBL/GenBank/DDBJ whole genome shotgun (WGS) entry which is preliminary data.</text>
</comment>
<keyword evidence="2" id="KW-1185">Reference proteome</keyword>
<evidence type="ECO:0000313" key="2">
    <source>
        <dbReference type="Proteomes" id="UP001165064"/>
    </source>
</evidence>
<protein>
    <submittedName>
        <fullName evidence="1">Unnamed protein product</fullName>
    </submittedName>
</protein>
<name>A0ACB5TWN5_AMBMO</name>
<dbReference type="Proteomes" id="UP001165064">
    <property type="component" value="Unassembled WGS sequence"/>
</dbReference>
<gene>
    <name evidence="1" type="ORF">Amon02_000996800</name>
</gene>
<reference evidence="1" key="1">
    <citation type="submission" date="2023-04" db="EMBL/GenBank/DDBJ databases">
        <title>Ambrosiozyma monospora NBRC 10751.</title>
        <authorList>
            <person name="Ichikawa N."/>
            <person name="Sato H."/>
            <person name="Tonouchi N."/>
        </authorList>
    </citation>
    <scope>NUCLEOTIDE SEQUENCE</scope>
    <source>
        <strain evidence="1">NBRC 10751</strain>
    </source>
</reference>
<dbReference type="EMBL" id="BSXS01009726">
    <property type="protein sequence ID" value="GME96368.1"/>
    <property type="molecule type" value="Genomic_DNA"/>
</dbReference>
<sequence length="68" mass="7779">MLSGNQTSLKDLEKLLVDVGAVGDKDDRLLVNQDLDDDLEDERRTRFTKKSMRGKAVDDDDDDDDFFD</sequence>